<gene>
    <name evidence="3" type="ORF">NCTC11091_00747</name>
</gene>
<dbReference type="Proteomes" id="UP000255193">
    <property type="component" value="Unassembled WGS sequence"/>
</dbReference>
<organism evidence="3 4">
    <name type="scientific">Faucicola atlantae</name>
    <dbReference type="NCBI Taxonomy" id="34059"/>
    <lineage>
        <taxon>Bacteria</taxon>
        <taxon>Pseudomonadati</taxon>
        <taxon>Pseudomonadota</taxon>
        <taxon>Gammaproteobacteria</taxon>
        <taxon>Moraxellales</taxon>
        <taxon>Moraxellaceae</taxon>
        <taxon>Faucicola</taxon>
    </lineage>
</organism>
<evidence type="ECO:0000259" key="2">
    <source>
        <dbReference type="Pfam" id="PF14341"/>
    </source>
</evidence>
<keyword evidence="1" id="KW-1133">Transmembrane helix</keyword>
<feature type="transmembrane region" description="Helical" evidence="1">
    <location>
        <begin position="35"/>
        <end position="56"/>
    </location>
</feature>
<dbReference type="InterPro" id="IPR025746">
    <property type="entry name" value="PilX_N_dom"/>
</dbReference>
<reference evidence="3 4" key="1">
    <citation type="submission" date="2018-06" db="EMBL/GenBank/DDBJ databases">
        <authorList>
            <consortium name="Pathogen Informatics"/>
            <person name="Doyle S."/>
        </authorList>
    </citation>
    <scope>NUCLEOTIDE SEQUENCE [LARGE SCALE GENOMIC DNA]</scope>
    <source>
        <strain evidence="3 4">NCTC11091</strain>
    </source>
</reference>
<evidence type="ECO:0000313" key="3">
    <source>
        <dbReference type="EMBL" id="STY94963.1"/>
    </source>
</evidence>
<feature type="domain" description="Type 4 fimbrial biogenesis protein PilX N-terminal" evidence="2">
    <location>
        <begin position="34"/>
        <end position="77"/>
    </location>
</feature>
<evidence type="ECO:0000256" key="1">
    <source>
        <dbReference type="SAM" id="Phobius"/>
    </source>
</evidence>
<evidence type="ECO:0000313" key="4">
    <source>
        <dbReference type="Proteomes" id="UP000255193"/>
    </source>
</evidence>
<accession>A0A378Q286</accession>
<dbReference type="AlphaFoldDB" id="A0A378Q286"/>
<sequence length="289" mass="31254">MLKKMPTVSHTFHNLAGDKAVITRRPSLGYDRQRGAALIVVLLVLVLVMLVGIIAVRRSTSDLRLATSDQINTLLLQGSDGANAKLENVVNGPVTGSNYRDSLSDNGVFGHFFKPEARGDELIYCYNPRNQQVMTNGTRIVRNGGNLTGYTTGFCDPSQASSYISARNTVATQVSITLAATPITQEAYTNVAQQRDVNIGGDNDGGVTNYLFNVRSTAAIPAYNDPKACFKEAGLTDKPNLLKCLRDNQVPSKQIDSQMYLDYGENTTTCLNFGTGTGQLLDGECTATR</sequence>
<dbReference type="Pfam" id="PF14341">
    <property type="entry name" value="PilX_N"/>
    <property type="match status" value="1"/>
</dbReference>
<proteinExistence type="predicted"/>
<keyword evidence="1" id="KW-0812">Transmembrane</keyword>
<protein>
    <submittedName>
        <fullName evidence="3">Tfp pilus assembly protein PilX</fullName>
    </submittedName>
</protein>
<name>A0A378Q286_9GAMM</name>
<keyword evidence="1" id="KW-0472">Membrane</keyword>
<dbReference type="EMBL" id="UGQA01000001">
    <property type="protein sequence ID" value="STY94963.1"/>
    <property type="molecule type" value="Genomic_DNA"/>
</dbReference>